<dbReference type="AlphaFoldDB" id="A0A2P2P4G8"/>
<organism evidence="1">
    <name type="scientific">Rhizophora mucronata</name>
    <name type="common">Asiatic mangrove</name>
    <dbReference type="NCBI Taxonomy" id="61149"/>
    <lineage>
        <taxon>Eukaryota</taxon>
        <taxon>Viridiplantae</taxon>
        <taxon>Streptophyta</taxon>
        <taxon>Embryophyta</taxon>
        <taxon>Tracheophyta</taxon>
        <taxon>Spermatophyta</taxon>
        <taxon>Magnoliopsida</taxon>
        <taxon>eudicotyledons</taxon>
        <taxon>Gunneridae</taxon>
        <taxon>Pentapetalae</taxon>
        <taxon>rosids</taxon>
        <taxon>fabids</taxon>
        <taxon>Malpighiales</taxon>
        <taxon>Rhizophoraceae</taxon>
        <taxon>Rhizophora</taxon>
    </lineage>
</organism>
<dbReference type="EMBL" id="GGEC01069136">
    <property type="protein sequence ID" value="MBX49620.1"/>
    <property type="molecule type" value="Transcribed_RNA"/>
</dbReference>
<evidence type="ECO:0000313" key="1">
    <source>
        <dbReference type="EMBL" id="MBX49620.1"/>
    </source>
</evidence>
<protein>
    <submittedName>
        <fullName evidence="1">Uncharacterized protein</fullName>
    </submittedName>
</protein>
<name>A0A2P2P4G8_RHIMU</name>
<proteinExistence type="predicted"/>
<sequence length="25" mass="2811">MTQFGRLLAHRPDSSLLKKKAITQA</sequence>
<accession>A0A2P2P4G8</accession>
<reference evidence="1" key="1">
    <citation type="submission" date="2018-02" db="EMBL/GenBank/DDBJ databases">
        <title>Rhizophora mucronata_Transcriptome.</title>
        <authorList>
            <person name="Meera S.P."/>
            <person name="Sreeshan A."/>
            <person name="Augustine A."/>
        </authorList>
    </citation>
    <scope>NUCLEOTIDE SEQUENCE</scope>
    <source>
        <tissue evidence="1">Leaf</tissue>
    </source>
</reference>